<dbReference type="EMBL" id="JASJOT010000034">
    <property type="protein sequence ID" value="MDJ1497591.1"/>
    <property type="molecule type" value="Genomic_DNA"/>
</dbReference>
<comment type="caution">
    <text evidence="3">The sequence shown here is derived from an EMBL/GenBank/DDBJ whole genome shotgun (WGS) entry which is preliminary data.</text>
</comment>
<dbReference type="Proteomes" id="UP001228581">
    <property type="component" value="Unassembled WGS sequence"/>
</dbReference>
<evidence type="ECO:0000313" key="4">
    <source>
        <dbReference type="Proteomes" id="UP001228581"/>
    </source>
</evidence>
<gene>
    <name evidence="3" type="ORF">QNI19_31925</name>
</gene>
<dbReference type="Pfam" id="PF03432">
    <property type="entry name" value="Relaxase"/>
    <property type="match status" value="1"/>
</dbReference>
<evidence type="ECO:0000313" key="3">
    <source>
        <dbReference type="EMBL" id="MDJ1497591.1"/>
    </source>
</evidence>
<feature type="compositionally biased region" description="Basic residues" evidence="1">
    <location>
        <begin position="552"/>
        <end position="562"/>
    </location>
</feature>
<proteinExistence type="predicted"/>
<keyword evidence="4" id="KW-1185">Reference proteome</keyword>
<evidence type="ECO:0000259" key="2">
    <source>
        <dbReference type="Pfam" id="PF03432"/>
    </source>
</evidence>
<evidence type="ECO:0000256" key="1">
    <source>
        <dbReference type="SAM" id="MobiDB-lite"/>
    </source>
</evidence>
<feature type="domain" description="MobA/VirD2-like nuclease" evidence="2">
    <location>
        <begin position="53"/>
        <end position="154"/>
    </location>
</feature>
<sequence>MIVKITTGKDIIGLINYNEQKVSDDEAVLLACPNMALGKGPDELTYAMKVGIMQQTINGKKGRKLEKPTMHISLSLHPSEKPSDEKLTELATEYMERMGYSAQPYLVYRHFDTAHPHIHIVTCKVDKQGNKIDENYQRIRSEKVRKQMEIDYGLLRAELQERKDQSVYLTVNWSSETQMPTLEAKRFSAVDSAGQKLNEMSFAESEDTGENKKYTKSTISSVISHILEEYHISNFKQYEALLATHGVKVIKVDNESQSRKGLVYTLLSKEGKQYGVAIKASAFYQKPTLTNLNAYFEKNISTRKEKLIEVKREVDTLLAKYEKISVKDFSAQLAHRGIYVTFHKSQNNADRNSTDRKNVGSNSQLEKNLSNQSIEPSLIHHEHVKSESKNETIKTEEIFGITFFDTGRKVILTGSELGKEYGWKKLSAHFDESTQVKKSSSDQLSIPISVNKEVEEDRVKINSPAIKKDKQANREKIKVTVSIKNPVVKEKQTNKSEDFKPKTTTETTDKPLIKEDNALGPDANEQDVSLFDINVNGGKENVSKEGVLSHYSKNRKKRGKKI</sequence>
<reference evidence="3 4" key="1">
    <citation type="submission" date="2023-05" db="EMBL/GenBank/DDBJ databases">
        <authorList>
            <person name="Zhang X."/>
        </authorList>
    </citation>
    <scope>NUCLEOTIDE SEQUENCE [LARGE SCALE GENOMIC DNA]</scope>
    <source>
        <strain evidence="3 4">DM2B3-1</strain>
    </source>
</reference>
<accession>A0ABT7CV98</accession>
<feature type="region of interest" description="Disordered" evidence="1">
    <location>
        <begin position="347"/>
        <end position="377"/>
    </location>
</feature>
<feature type="compositionally biased region" description="Basic and acidic residues" evidence="1">
    <location>
        <begin position="491"/>
        <end position="517"/>
    </location>
</feature>
<dbReference type="RefSeq" id="WP_314003276.1">
    <property type="nucleotide sequence ID" value="NZ_JASJOT010000034.1"/>
</dbReference>
<name>A0ABT7CV98_9BACT</name>
<protein>
    <submittedName>
        <fullName evidence="3">Relaxase/mobilization nuclease domain-containing protein</fullName>
    </submittedName>
</protein>
<feature type="region of interest" description="Disordered" evidence="1">
    <location>
        <begin position="491"/>
        <end position="562"/>
    </location>
</feature>
<dbReference type="InterPro" id="IPR005094">
    <property type="entry name" value="Endonuclease_MobA/VirD2"/>
</dbReference>
<organism evidence="3 4">
    <name type="scientific">Xanthocytophaga flava</name>
    <dbReference type="NCBI Taxonomy" id="3048013"/>
    <lineage>
        <taxon>Bacteria</taxon>
        <taxon>Pseudomonadati</taxon>
        <taxon>Bacteroidota</taxon>
        <taxon>Cytophagia</taxon>
        <taxon>Cytophagales</taxon>
        <taxon>Rhodocytophagaceae</taxon>
        <taxon>Xanthocytophaga</taxon>
    </lineage>
</organism>
<feature type="compositionally biased region" description="Polar residues" evidence="1">
    <location>
        <begin position="359"/>
        <end position="375"/>
    </location>
</feature>